<reference evidence="2 3" key="1">
    <citation type="journal article" date="2023" name="Microbiol. Spectr.">
        <title>Symbiosis of Carpenter Bees with Uncharacterized Lactic Acid Bacteria Showing NAD Auxotrophy.</title>
        <authorList>
            <person name="Kawasaki S."/>
            <person name="Ozawa K."/>
            <person name="Mori T."/>
            <person name="Yamamoto A."/>
            <person name="Ito M."/>
            <person name="Ohkuma M."/>
            <person name="Sakamoto M."/>
            <person name="Matsutani M."/>
        </authorList>
    </citation>
    <scope>NUCLEOTIDE SEQUENCE [LARGE SCALE GENOMIC DNA]</scope>
    <source>
        <strain evidence="2 3">Kim32-2</strain>
    </source>
</reference>
<dbReference type="Proteomes" id="UP001321741">
    <property type="component" value="Chromosome"/>
</dbReference>
<gene>
    <name evidence="2" type="ORF">KIM322_14930</name>
</gene>
<dbReference type="RefSeq" id="WP_317637451.1">
    <property type="nucleotide sequence ID" value="NZ_AP026803.1"/>
</dbReference>
<accession>A0ABN6SQ08</accession>
<evidence type="ECO:0000313" key="2">
    <source>
        <dbReference type="EMBL" id="BDR61232.1"/>
    </source>
</evidence>
<keyword evidence="3" id="KW-1185">Reference proteome</keyword>
<name>A0ABN6SQ08_9LACO</name>
<feature type="transmembrane region" description="Helical" evidence="1">
    <location>
        <begin position="12"/>
        <end position="28"/>
    </location>
</feature>
<dbReference type="InterPro" id="IPR018730">
    <property type="entry name" value="DUF2273"/>
</dbReference>
<keyword evidence="1" id="KW-0472">Membrane</keyword>
<evidence type="ECO:0008006" key="4">
    <source>
        <dbReference type="Google" id="ProtNLM"/>
    </source>
</evidence>
<dbReference type="Pfam" id="PF10031">
    <property type="entry name" value="DUF2273"/>
    <property type="match status" value="1"/>
</dbReference>
<keyword evidence="1" id="KW-1133">Transmembrane helix</keyword>
<protein>
    <recommendedName>
        <fullName evidence="4">DUF2273 domain-containing protein</fullName>
    </recommendedName>
</protein>
<feature type="transmembrane region" description="Helical" evidence="1">
    <location>
        <begin position="34"/>
        <end position="53"/>
    </location>
</feature>
<proteinExistence type="predicted"/>
<evidence type="ECO:0000256" key="1">
    <source>
        <dbReference type="SAM" id="Phobius"/>
    </source>
</evidence>
<sequence length="58" mass="6368">MKAKINQYLPEICGAATGLLVAWCFLEVGFFKTIFVIAMGVLGVLGGHYLPLLKNLRK</sequence>
<dbReference type="EMBL" id="AP026803">
    <property type="protein sequence ID" value="BDR61232.1"/>
    <property type="molecule type" value="Genomic_DNA"/>
</dbReference>
<organism evidence="2 3">
    <name type="scientific">Lactobacillus xylocopicola</name>
    <dbReference type="NCBI Taxonomy" id="2976676"/>
    <lineage>
        <taxon>Bacteria</taxon>
        <taxon>Bacillati</taxon>
        <taxon>Bacillota</taxon>
        <taxon>Bacilli</taxon>
        <taxon>Lactobacillales</taxon>
        <taxon>Lactobacillaceae</taxon>
        <taxon>Lactobacillus</taxon>
    </lineage>
</organism>
<keyword evidence="1" id="KW-0812">Transmembrane</keyword>
<evidence type="ECO:0000313" key="3">
    <source>
        <dbReference type="Proteomes" id="UP001321741"/>
    </source>
</evidence>